<evidence type="ECO:0008006" key="3">
    <source>
        <dbReference type="Google" id="ProtNLM"/>
    </source>
</evidence>
<dbReference type="AlphaFoldDB" id="A0A9P3LE23"/>
<dbReference type="Gene3D" id="3.10.450.50">
    <property type="match status" value="1"/>
</dbReference>
<keyword evidence="2" id="KW-1185">Reference proteome</keyword>
<organism evidence="1 2">
    <name type="scientific">Phanerochaete sordida</name>
    <dbReference type="NCBI Taxonomy" id="48140"/>
    <lineage>
        <taxon>Eukaryota</taxon>
        <taxon>Fungi</taxon>
        <taxon>Dikarya</taxon>
        <taxon>Basidiomycota</taxon>
        <taxon>Agaricomycotina</taxon>
        <taxon>Agaricomycetes</taxon>
        <taxon>Polyporales</taxon>
        <taxon>Phanerochaetaceae</taxon>
        <taxon>Phanerochaete</taxon>
    </lineage>
</organism>
<evidence type="ECO:0000313" key="2">
    <source>
        <dbReference type="Proteomes" id="UP000703269"/>
    </source>
</evidence>
<name>A0A9P3LE23_9APHY</name>
<protein>
    <recommendedName>
        <fullName evidence="3">SnoaL-like domain-containing protein</fullName>
    </recommendedName>
</protein>
<dbReference type="EMBL" id="BPQB01000020">
    <property type="protein sequence ID" value="GJE91179.1"/>
    <property type="molecule type" value="Genomic_DNA"/>
</dbReference>
<dbReference type="Proteomes" id="UP000703269">
    <property type="component" value="Unassembled WGS sequence"/>
</dbReference>
<dbReference type="OrthoDB" id="3352776at2759"/>
<accession>A0A9P3LE23</accession>
<evidence type="ECO:0000313" key="1">
    <source>
        <dbReference type="EMBL" id="GJE91179.1"/>
    </source>
</evidence>
<sequence>MSLSRSDLLAAAQALCDGFASKRPLPELLALFSTTHTISAHEYGEPFLAPFLGRTFVGRHGPGSVEAYVGLLQTHLDYEDMAFDSWIVDTEARKVSCRGRAKFTWTEGVGRGNWWHEQFAYHLDFDEDAKVVNYKVWSDSGAAYLASKGQLNAAREAFEKGN</sequence>
<comment type="caution">
    <text evidence="1">The sequence shown here is derived from an EMBL/GenBank/DDBJ whole genome shotgun (WGS) entry which is preliminary data.</text>
</comment>
<gene>
    <name evidence="1" type="ORF">PsYK624_073280</name>
</gene>
<proteinExistence type="predicted"/>
<reference evidence="1 2" key="1">
    <citation type="submission" date="2021-08" db="EMBL/GenBank/DDBJ databases">
        <title>Draft Genome Sequence of Phanerochaete sordida strain YK-624.</title>
        <authorList>
            <person name="Mori T."/>
            <person name="Dohra H."/>
            <person name="Suzuki T."/>
            <person name="Kawagishi H."/>
            <person name="Hirai H."/>
        </authorList>
    </citation>
    <scope>NUCLEOTIDE SEQUENCE [LARGE SCALE GENOMIC DNA]</scope>
    <source>
        <strain evidence="1 2">YK-624</strain>
    </source>
</reference>